<dbReference type="CDD" id="cd01324">
    <property type="entry name" value="cbb3_Oxidase_CcoQ"/>
    <property type="match status" value="1"/>
</dbReference>
<keyword evidence="1" id="KW-0812">Transmembrane</keyword>
<evidence type="ECO:0000313" key="2">
    <source>
        <dbReference type="EMBL" id="GAA4886748.1"/>
    </source>
</evidence>
<keyword evidence="1" id="KW-0472">Membrane</keyword>
<dbReference type="InterPro" id="IPR008621">
    <property type="entry name" value="Cbb3-typ_cyt_oxidase_comp"/>
</dbReference>
<feature type="transmembrane region" description="Helical" evidence="1">
    <location>
        <begin position="6"/>
        <end position="26"/>
    </location>
</feature>
<gene>
    <name evidence="2" type="ORF">GCM10023333_20220</name>
</gene>
<keyword evidence="3" id="KW-1185">Reference proteome</keyword>
<dbReference type="Proteomes" id="UP001499988">
    <property type="component" value="Unassembled WGS sequence"/>
</dbReference>
<protein>
    <submittedName>
        <fullName evidence="2">CcoQ/FixQ family Cbb3-type cytochrome c oxidase assembly chaperone</fullName>
    </submittedName>
</protein>
<dbReference type="RefSeq" id="WP_345335261.1">
    <property type="nucleotide sequence ID" value="NZ_BAABJZ010000067.1"/>
</dbReference>
<reference evidence="3" key="1">
    <citation type="journal article" date="2019" name="Int. J. Syst. Evol. Microbiol.">
        <title>The Global Catalogue of Microorganisms (GCM) 10K type strain sequencing project: providing services to taxonomists for standard genome sequencing and annotation.</title>
        <authorList>
            <consortium name="The Broad Institute Genomics Platform"/>
            <consortium name="The Broad Institute Genome Sequencing Center for Infectious Disease"/>
            <person name="Wu L."/>
            <person name="Ma J."/>
        </authorList>
    </citation>
    <scope>NUCLEOTIDE SEQUENCE [LARGE SCALE GENOMIC DNA]</scope>
    <source>
        <strain evidence="3">JCM 18401</strain>
    </source>
</reference>
<sequence>MDYGFFHGIYTSVLMICMIGIIAWAYSKRRKASFDEAANLVFADEEAVQDTAKEQG</sequence>
<evidence type="ECO:0000256" key="1">
    <source>
        <dbReference type="SAM" id="Phobius"/>
    </source>
</evidence>
<comment type="caution">
    <text evidence="2">The sequence shown here is derived from an EMBL/GenBank/DDBJ whole genome shotgun (WGS) entry which is preliminary data.</text>
</comment>
<dbReference type="EMBL" id="BAABJZ010000067">
    <property type="protein sequence ID" value="GAA4886748.1"/>
    <property type="molecule type" value="Genomic_DNA"/>
</dbReference>
<proteinExistence type="predicted"/>
<keyword evidence="1" id="KW-1133">Transmembrane helix</keyword>
<dbReference type="Pfam" id="PF05545">
    <property type="entry name" value="FixQ"/>
    <property type="match status" value="1"/>
</dbReference>
<evidence type="ECO:0000313" key="3">
    <source>
        <dbReference type="Proteomes" id="UP001499988"/>
    </source>
</evidence>
<accession>A0ABP9EUT9</accession>
<name>A0ABP9EUT9_9GAMM</name>
<organism evidence="2 3">
    <name type="scientific">Ferrimonas pelagia</name>
    <dbReference type="NCBI Taxonomy" id="1177826"/>
    <lineage>
        <taxon>Bacteria</taxon>
        <taxon>Pseudomonadati</taxon>
        <taxon>Pseudomonadota</taxon>
        <taxon>Gammaproteobacteria</taxon>
        <taxon>Alteromonadales</taxon>
        <taxon>Ferrimonadaceae</taxon>
        <taxon>Ferrimonas</taxon>
    </lineage>
</organism>